<evidence type="ECO:0000256" key="1">
    <source>
        <dbReference type="SAM" id="MobiDB-lite"/>
    </source>
</evidence>
<feature type="region of interest" description="Disordered" evidence="1">
    <location>
        <begin position="105"/>
        <end position="126"/>
    </location>
</feature>
<accession>A0A8H7I4R1</accession>
<name>A0A8H7I4R1_9AGAM</name>
<protein>
    <submittedName>
        <fullName evidence="2">Uncharacterized protein</fullName>
    </submittedName>
</protein>
<reference evidence="2" key="1">
    <citation type="submission" date="2020-09" db="EMBL/GenBank/DDBJ databases">
        <title>Comparative genome analyses of four rice-infecting Rhizoctonia solani isolates reveal extensive enrichment of homogalacturonan modification genes.</title>
        <authorList>
            <person name="Lee D.-Y."/>
            <person name="Jeon J."/>
            <person name="Kim K.-T."/>
            <person name="Cheong K."/>
            <person name="Song H."/>
            <person name="Choi G."/>
            <person name="Ko J."/>
            <person name="Opiyo S.O."/>
            <person name="Zuo S."/>
            <person name="Madhav S."/>
            <person name="Lee Y.-H."/>
            <person name="Wang G.-L."/>
        </authorList>
    </citation>
    <scope>NUCLEOTIDE SEQUENCE</scope>
    <source>
        <strain evidence="2">AG1-IA B2</strain>
    </source>
</reference>
<dbReference type="EMBL" id="JACYCF010000027">
    <property type="protein sequence ID" value="KAF8749501.1"/>
    <property type="molecule type" value="Genomic_DNA"/>
</dbReference>
<dbReference type="Proteomes" id="UP000614334">
    <property type="component" value="Unassembled WGS sequence"/>
</dbReference>
<dbReference type="AlphaFoldDB" id="A0A8H7I4R1"/>
<evidence type="ECO:0000313" key="2">
    <source>
        <dbReference type="EMBL" id="KAF8749501.1"/>
    </source>
</evidence>
<organism evidence="2 3">
    <name type="scientific">Rhizoctonia solani</name>
    <dbReference type="NCBI Taxonomy" id="456999"/>
    <lineage>
        <taxon>Eukaryota</taxon>
        <taxon>Fungi</taxon>
        <taxon>Dikarya</taxon>
        <taxon>Basidiomycota</taxon>
        <taxon>Agaricomycotina</taxon>
        <taxon>Agaricomycetes</taxon>
        <taxon>Cantharellales</taxon>
        <taxon>Ceratobasidiaceae</taxon>
        <taxon>Rhizoctonia</taxon>
    </lineage>
</organism>
<sequence>MGGPAQRMRNRDELTQLLRDSFPEEAKFGDLKITLSPDWLADPARLQAEGRQASTVSTATERQCRTKKPRCHKCGRNPLTDEHNADNCPRCIGTAKGTRANAYTARHAASTDTGSTPECPKMSEFRRPITQIIASRSTGVNA</sequence>
<gene>
    <name evidence="2" type="ORF">RHS01_10027</name>
</gene>
<evidence type="ECO:0000313" key="3">
    <source>
        <dbReference type="Proteomes" id="UP000614334"/>
    </source>
</evidence>
<comment type="caution">
    <text evidence="2">The sequence shown here is derived from an EMBL/GenBank/DDBJ whole genome shotgun (WGS) entry which is preliminary data.</text>
</comment>
<proteinExistence type="predicted"/>